<dbReference type="Proteomes" id="UP001165960">
    <property type="component" value="Unassembled WGS sequence"/>
</dbReference>
<evidence type="ECO:0000313" key="2">
    <source>
        <dbReference type="Proteomes" id="UP001165960"/>
    </source>
</evidence>
<name>A0ACC2SLV5_9FUNG</name>
<sequence length="77" mass="9022">MRDGPKLFMMVNSTNPLHTSPQKLQFFNDVCPTLDNRLGMPVRKVCEESQRSQKTQRIAPLPPFGLQLYRQLRPLFY</sequence>
<proteinExistence type="predicted"/>
<organism evidence="1 2">
    <name type="scientific">Entomophthora muscae</name>
    <dbReference type="NCBI Taxonomy" id="34485"/>
    <lineage>
        <taxon>Eukaryota</taxon>
        <taxon>Fungi</taxon>
        <taxon>Fungi incertae sedis</taxon>
        <taxon>Zoopagomycota</taxon>
        <taxon>Entomophthoromycotina</taxon>
        <taxon>Entomophthoromycetes</taxon>
        <taxon>Entomophthorales</taxon>
        <taxon>Entomophthoraceae</taxon>
        <taxon>Entomophthora</taxon>
    </lineage>
</organism>
<reference evidence="1" key="1">
    <citation type="submission" date="2022-04" db="EMBL/GenBank/DDBJ databases">
        <title>Genome of the entomopathogenic fungus Entomophthora muscae.</title>
        <authorList>
            <person name="Elya C."/>
            <person name="Lovett B.R."/>
            <person name="Lee E."/>
            <person name="Macias A.M."/>
            <person name="Hajek A.E."/>
            <person name="De Bivort B.L."/>
            <person name="Kasson M.T."/>
            <person name="De Fine Licht H.H."/>
            <person name="Stajich J.E."/>
        </authorList>
    </citation>
    <scope>NUCLEOTIDE SEQUENCE</scope>
    <source>
        <strain evidence="1">Berkeley</strain>
    </source>
</reference>
<keyword evidence="2" id="KW-1185">Reference proteome</keyword>
<evidence type="ECO:0000313" key="1">
    <source>
        <dbReference type="EMBL" id="KAJ9063268.1"/>
    </source>
</evidence>
<gene>
    <name evidence="1" type="ORF">DSO57_1001706</name>
</gene>
<accession>A0ACC2SLV5</accession>
<comment type="caution">
    <text evidence="1">The sequence shown here is derived from an EMBL/GenBank/DDBJ whole genome shotgun (WGS) entry which is preliminary data.</text>
</comment>
<protein>
    <submittedName>
        <fullName evidence="1">Uncharacterized protein</fullName>
    </submittedName>
</protein>
<dbReference type="EMBL" id="QTSX02004974">
    <property type="protein sequence ID" value="KAJ9063268.1"/>
    <property type="molecule type" value="Genomic_DNA"/>
</dbReference>